<evidence type="ECO:0000313" key="2">
    <source>
        <dbReference type="Proteomes" id="UP000030764"/>
    </source>
</evidence>
<sequence length="108" mass="12501">MIYCLANAWNSAEESTLTNGWHKLWPGLRGERTDQEDINDATGVTVFEKKRIQELLEFAQNLTNPSATDLASRVAEDNLEEWMEAIMLWLWRSLRKRVFGNCSSSHRT</sequence>
<reference evidence="1 2" key="1">
    <citation type="journal article" date="2014" name="Nat. Genet.">
        <title>Genome and transcriptome of the porcine whipworm Trichuris suis.</title>
        <authorList>
            <person name="Jex A.R."/>
            <person name="Nejsum P."/>
            <person name="Schwarz E.M."/>
            <person name="Hu L."/>
            <person name="Young N.D."/>
            <person name="Hall R.S."/>
            <person name="Korhonen P.K."/>
            <person name="Liao S."/>
            <person name="Thamsborg S."/>
            <person name="Xia J."/>
            <person name="Xu P."/>
            <person name="Wang S."/>
            <person name="Scheerlinck J.P."/>
            <person name="Hofmann A."/>
            <person name="Sternberg P.W."/>
            <person name="Wang J."/>
            <person name="Gasser R.B."/>
        </authorList>
    </citation>
    <scope>NUCLEOTIDE SEQUENCE [LARGE SCALE GENOMIC DNA]</scope>
    <source>
        <strain evidence="1">DCEP-RM93M</strain>
    </source>
</reference>
<dbReference type="AlphaFoldDB" id="A0A085LXU7"/>
<gene>
    <name evidence="1" type="ORF">M513_09260</name>
</gene>
<name>A0A085LXU7_9BILA</name>
<evidence type="ECO:0008006" key="3">
    <source>
        <dbReference type="Google" id="ProtNLM"/>
    </source>
</evidence>
<organism evidence="1 2">
    <name type="scientific">Trichuris suis</name>
    <name type="common">pig whipworm</name>
    <dbReference type="NCBI Taxonomy" id="68888"/>
    <lineage>
        <taxon>Eukaryota</taxon>
        <taxon>Metazoa</taxon>
        <taxon>Ecdysozoa</taxon>
        <taxon>Nematoda</taxon>
        <taxon>Enoplea</taxon>
        <taxon>Dorylaimia</taxon>
        <taxon>Trichinellida</taxon>
        <taxon>Trichuridae</taxon>
        <taxon>Trichuris</taxon>
    </lineage>
</organism>
<evidence type="ECO:0000313" key="1">
    <source>
        <dbReference type="EMBL" id="KFD49793.1"/>
    </source>
</evidence>
<dbReference type="Proteomes" id="UP000030764">
    <property type="component" value="Unassembled WGS sequence"/>
</dbReference>
<proteinExistence type="predicted"/>
<keyword evidence="2" id="KW-1185">Reference proteome</keyword>
<accession>A0A085LXU7</accession>
<dbReference type="EMBL" id="KL363263">
    <property type="protein sequence ID" value="KFD49793.1"/>
    <property type="molecule type" value="Genomic_DNA"/>
</dbReference>
<protein>
    <recommendedName>
        <fullName evidence="3">DDE-1 domain-containing protein</fullName>
    </recommendedName>
</protein>